<dbReference type="GO" id="GO:0005634">
    <property type="term" value="C:nucleus"/>
    <property type="evidence" value="ECO:0007669"/>
    <property type="project" value="InterPro"/>
</dbReference>
<feature type="compositionally biased region" description="Low complexity" evidence="1">
    <location>
        <begin position="452"/>
        <end position="470"/>
    </location>
</feature>
<proteinExistence type="predicted"/>
<dbReference type="RefSeq" id="XP_011773979.1">
    <property type="nucleotide sequence ID" value="XM_011775677.1"/>
</dbReference>
<dbReference type="GeneID" id="23861808"/>
<name>C9ZQL4_TRYB9</name>
<dbReference type="VEuPathDB" id="TriTrypDB:Tbg972.6.1720"/>
<dbReference type="PANTHER" id="PTHR12785:SF6">
    <property type="entry name" value="SPLICING FACTOR 3B SUBUNIT 2"/>
    <property type="match status" value="1"/>
</dbReference>
<evidence type="ECO:0000256" key="1">
    <source>
        <dbReference type="SAM" id="MobiDB-lite"/>
    </source>
</evidence>
<feature type="domain" description="PSP proline-rich" evidence="2">
    <location>
        <begin position="251"/>
        <end position="305"/>
    </location>
</feature>
<evidence type="ECO:0000313" key="4">
    <source>
        <dbReference type="Proteomes" id="UP000002316"/>
    </source>
</evidence>
<feature type="region of interest" description="Disordered" evidence="1">
    <location>
        <begin position="447"/>
        <end position="477"/>
    </location>
</feature>
<dbReference type="SMART" id="SM00581">
    <property type="entry name" value="PSP"/>
    <property type="match status" value="1"/>
</dbReference>
<dbReference type="InterPro" id="IPR052584">
    <property type="entry name" value="U2_snRNP_Complex_Component"/>
</dbReference>
<sequence>MYIHLFSYFQPEIVEGTYSSSMKEAKKKKLLRRQRQEELRERTKFIRERLQNAEEVEVQYVLSSDSDGEKSPADDVTSRAVAETGNVDVEDEDRVQLPSITVNEAAGSKSKKNRQQRQKMSWEALKLAVAQRYGSDVSAMVSEHDGNAEDPLFTVFLKSVRRTVPVPQHWNRLRAFMANQADREKATDLVPPEIALLGVERIRATRDKKASIDQVAFVSCFITGTPLQRKRFNVSLSRFGDVFYEGKWLPKGCHTPGVLSQRLRTGLGMGPHSPPPWLYGMQAMRRLPPAYPGLKVPGLNAPIPPGAQWGNGEGQWGQPPRTESNTFLFPGVMDEVAVEEAPPVYWGTVPPLTSSSGSHQQQKSVVSHSVQAQPTPATVSTTKTPAPVTTPPPAINPVPFHPQAYTPATAVGYVPTTPQEYVRVQDSTVGATVALGSVLVPKAAVGAATMNQQQRQQQPQQQPPAKQVVPPRAPTKF</sequence>
<gene>
    <name evidence="3" type="ORF">TbgDal_VI1720</name>
</gene>
<feature type="compositionally biased region" description="Low complexity" evidence="1">
    <location>
        <begin position="354"/>
        <end position="387"/>
    </location>
</feature>
<dbReference type="Pfam" id="PF04046">
    <property type="entry name" value="PSP"/>
    <property type="match status" value="1"/>
</dbReference>
<reference evidence="4" key="1">
    <citation type="journal article" date="2010" name="PLoS Negl. Trop. Dis.">
        <title>The genome sequence of Trypanosoma brucei gambiense, causative agent of chronic human african trypanosomiasis.</title>
        <authorList>
            <person name="Jackson A.P."/>
            <person name="Sanders M."/>
            <person name="Berry A."/>
            <person name="McQuillan J."/>
            <person name="Aslett M.A."/>
            <person name="Quail M.A."/>
            <person name="Chukualim B."/>
            <person name="Capewell P."/>
            <person name="MacLeod A."/>
            <person name="Melville S.E."/>
            <person name="Gibson W."/>
            <person name="Barry J.D."/>
            <person name="Berriman M."/>
            <person name="Hertz-Fowler C."/>
        </authorList>
    </citation>
    <scope>NUCLEOTIDE SEQUENCE [LARGE SCALE GENOMIC DNA]</scope>
    <source>
        <strain evidence="4">MHOM/CI/86/DAL972</strain>
    </source>
</reference>
<dbReference type="AlphaFoldDB" id="C9ZQL4"/>
<accession>C9ZQL4</accession>
<protein>
    <submittedName>
        <fullName evidence="3">Spliceosome-associated protein, putative</fullName>
    </submittedName>
</protein>
<feature type="region of interest" description="Disordered" evidence="1">
    <location>
        <begin position="61"/>
        <end position="94"/>
    </location>
</feature>
<dbReference type="Pfam" id="PF04037">
    <property type="entry name" value="DUF382"/>
    <property type="match status" value="1"/>
</dbReference>
<dbReference type="KEGG" id="tbg:TbgDal_VI1720"/>
<dbReference type="InterPro" id="IPR006568">
    <property type="entry name" value="PSP_pro-rich"/>
</dbReference>
<feature type="compositionally biased region" description="Basic and acidic residues" evidence="1">
    <location>
        <begin position="67"/>
        <end position="77"/>
    </location>
</feature>
<evidence type="ECO:0000313" key="3">
    <source>
        <dbReference type="EMBL" id="CBH11694.1"/>
    </source>
</evidence>
<dbReference type="EMBL" id="FN554969">
    <property type="protein sequence ID" value="CBH11694.1"/>
    <property type="molecule type" value="Genomic_DNA"/>
</dbReference>
<evidence type="ECO:0000259" key="2">
    <source>
        <dbReference type="SMART" id="SM00581"/>
    </source>
</evidence>
<organism evidence="3 4">
    <name type="scientific">Trypanosoma brucei gambiense (strain MHOM/CI/86/DAL972)</name>
    <dbReference type="NCBI Taxonomy" id="679716"/>
    <lineage>
        <taxon>Eukaryota</taxon>
        <taxon>Discoba</taxon>
        <taxon>Euglenozoa</taxon>
        <taxon>Kinetoplastea</taxon>
        <taxon>Metakinetoplastina</taxon>
        <taxon>Trypanosomatida</taxon>
        <taxon>Trypanosomatidae</taxon>
        <taxon>Trypanosoma</taxon>
    </lineage>
</organism>
<dbReference type="OrthoDB" id="10260794at2759"/>
<dbReference type="Proteomes" id="UP000002316">
    <property type="component" value="Chromosome 6"/>
</dbReference>
<dbReference type="PANTHER" id="PTHR12785">
    <property type="entry name" value="SPLICING FACTOR 3B"/>
    <property type="match status" value="1"/>
</dbReference>
<feature type="region of interest" description="Disordered" evidence="1">
    <location>
        <begin position="352"/>
        <end position="387"/>
    </location>
</feature>
<dbReference type="InterPro" id="IPR007180">
    <property type="entry name" value="DUF382"/>
</dbReference>